<evidence type="ECO:0000256" key="2">
    <source>
        <dbReference type="SAM" id="Phobius"/>
    </source>
</evidence>
<proteinExistence type="predicted"/>
<evidence type="ECO:0000313" key="3">
    <source>
        <dbReference type="EMBL" id="CRG92904.1"/>
    </source>
</evidence>
<evidence type="ECO:0000313" key="4">
    <source>
        <dbReference type="Proteomes" id="UP000054383"/>
    </source>
</evidence>
<protein>
    <submittedName>
        <fullName evidence="3">Uncharacterized protein</fullName>
    </submittedName>
</protein>
<feature type="compositionally biased region" description="Polar residues" evidence="1">
    <location>
        <begin position="47"/>
        <end position="56"/>
    </location>
</feature>
<dbReference type="PROSITE" id="PS51257">
    <property type="entry name" value="PROKAR_LIPOPROTEIN"/>
    <property type="match status" value="1"/>
</dbReference>
<keyword evidence="4" id="KW-1185">Reference proteome</keyword>
<name>A0A0U1MBC0_TALIS</name>
<keyword evidence="2" id="KW-0812">Transmembrane</keyword>
<accession>A0A0U1MBC0</accession>
<dbReference type="Proteomes" id="UP000054383">
    <property type="component" value="Unassembled WGS sequence"/>
</dbReference>
<feature type="transmembrane region" description="Helical" evidence="2">
    <location>
        <begin position="12"/>
        <end position="31"/>
    </location>
</feature>
<organism evidence="3 4">
    <name type="scientific">Talaromyces islandicus</name>
    <name type="common">Penicillium islandicum</name>
    <dbReference type="NCBI Taxonomy" id="28573"/>
    <lineage>
        <taxon>Eukaryota</taxon>
        <taxon>Fungi</taxon>
        <taxon>Dikarya</taxon>
        <taxon>Ascomycota</taxon>
        <taxon>Pezizomycotina</taxon>
        <taxon>Eurotiomycetes</taxon>
        <taxon>Eurotiomycetidae</taxon>
        <taxon>Eurotiales</taxon>
        <taxon>Trichocomaceae</taxon>
        <taxon>Talaromyces</taxon>
        <taxon>Talaromyces sect. Islandici</taxon>
    </lineage>
</organism>
<keyword evidence="2" id="KW-0472">Membrane</keyword>
<evidence type="ECO:0000256" key="1">
    <source>
        <dbReference type="SAM" id="MobiDB-lite"/>
    </source>
</evidence>
<reference evidence="3 4" key="1">
    <citation type="submission" date="2015-04" db="EMBL/GenBank/DDBJ databases">
        <authorList>
            <person name="Syromyatnikov M.Y."/>
            <person name="Popov V.N."/>
        </authorList>
    </citation>
    <scope>NUCLEOTIDE SEQUENCE [LARGE SCALE GENOMIC DNA]</scope>
    <source>
        <strain evidence="3">WF-38-12</strain>
    </source>
</reference>
<feature type="region of interest" description="Disordered" evidence="1">
    <location>
        <begin position="35"/>
        <end position="66"/>
    </location>
</feature>
<gene>
    <name evidence="3" type="ORF">PISL3812_09981</name>
</gene>
<dbReference type="EMBL" id="CVMT01000028">
    <property type="protein sequence ID" value="CRG92904.1"/>
    <property type="molecule type" value="Genomic_DNA"/>
</dbReference>
<dbReference type="AlphaFoldDB" id="A0A0U1MBC0"/>
<sequence>MSGRSSGLVTPFYQAAAPTALAAGFACIFSVSSRKRGPVTTAKESSETAGLSQARTSTRDVGDDLQADTVRVSTDHGMRGVRGGADRIRRATQRLHRPERPDWVDPKGREIEMNSARSINGLLLAIREPFFHRLAESD</sequence>
<keyword evidence="2" id="KW-1133">Transmembrane helix</keyword>